<name>A0A3D1JHJ6_9CHLR</name>
<sequence>MTRRTTFSPGLLVILAFALFTLASAQTTPPYVQYLPLIINPLSAPVLKWQRLGCYSSWCETGWYSSPAVVNLDADPQGEIVASAYSIWAFDGDSGAILWRTRSGHDTTENFDSVSNVGRTWPGVAVANVDGTGQPEIVTAHSGGWVAVYDLNGRFKPGWPQRPTTAELRGLLVADLDGDGGSLEVIVTAAVGSKTNTWVYNANGTLRGGWPQLTRNDGYAWGVYNANGAAGNLDTSDARLELVIPSDVHYIQAYRPDGTSLPAGGIYGGKTWGQVGVWESAATELRGWGACDGVRVESYRANFADGPAVIADVNGDGSREVVTVGNMVDCKAGYPPSRYMALFLFNPDRTRFKASEFDWTNIPVDTGAPIAEDYNVIESAEPNPVVADLDGDGRQEMLFASYDGRVHAFWLDKSEHGSWPYAVFRASEGIKRFASEPVVADLDCDGKAEVLFTSWVEKGSNQTGKLHLLNYLGQVIAEVSLPAGFNASWNGAMAAPTLANVDSDPQLEAVINSAHSGVLVYDLPGSGACNLQWPTGRGNLARTGSR</sequence>
<evidence type="ECO:0000313" key="8">
    <source>
        <dbReference type="Proteomes" id="UP000264141"/>
    </source>
</evidence>
<keyword evidence="5" id="KW-0472">Membrane</keyword>
<dbReference type="RefSeq" id="WP_062195449.1">
    <property type="nucleotide sequence ID" value="NZ_DF967965.1"/>
</dbReference>
<feature type="chain" id="PRO_5017716730" evidence="6">
    <location>
        <begin position="26"/>
        <end position="546"/>
    </location>
</feature>
<dbReference type="AlphaFoldDB" id="A0A3D1JHJ6"/>
<dbReference type="PANTHER" id="PTHR21419">
    <property type="match status" value="1"/>
</dbReference>
<reference evidence="7 8" key="1">
    <citation type="journal article" date="2018" name="Nat. Biotechnol.">
        <title>A standardized bacterial taxonomy based on genome phylogeny substantially revises the tree of life.</title>
        <authorList>
            <person name="Parks D.H."/>
            <person name="Chuvochina M."/>
            <person name="Waite D.W."/>
            <person name="Rinke C."/>
            <person name="Skarshewski A."/>
            <person name="Chaumeil P.A."/>
            <person name="Hugenholtz P."/>
        </authorList>
    </citation>
    <scope>NUCLEOTIDE SEQUENCE [LARGE SCALE GENOMIC DNA]</scope>
    <source>
        <strain evidence="7">UBA8781</strain>
    </source>
</reference>
<dbReference type="InterPro" id="IPR013517">
    <property type="entry name" value="FG-GAP"/>
</dbReference>
<evidence type="ECO:0000256" key="2">
    <source>
        <dbReference type="ARBA" id="ARBA00022692"/>
    </source>
</evidence>
<gene>
    <name evidence="7" type="ORF">DEQ80_04430</name>
</gene>
<keyword evidence="4" id="KW-1133">Transmembrane helix</keyword>
<protein>
    <submittedName>
        <fullName evidence="7">VCBS repeat-containing protein</fullName>
    </submittedName>
</protein>
<dbReference type="GO" id="GO:0016020">
    <property type="term" value="C:membrane"/>
    <property type="evidence" value="ECO:0007669"/>
    <property type="project" value="UniProtKB-SubCell"/>
</dbReference>
<dbReference type="OrthoDB" id="136560at2"/>
<evidence type="ECO:0000256" key="1">
    <source>
        <dbReference type="ARBA" id="ARBA00004167"/>
    </source>
</evidence>
<accession>A0A3D1JHJ6</accession>
<keyword evidence="3 6" id="KW-0732">Signal</keyword>
<dbReference type="Proteomes" id="UP000264141">
    <property type="component" value="Unassembled WGS sequence"/>
</dbReference>
<dbReference type="STRING" id="229919.GCA_001050195_02928"/>
<comment type="subcellular location">
    <subcellularLocation>
        <location evidence="1">Membrane</location>
        <topology evidence="1">Single-pass membrane protein</topology>
    </subcellularLocation>
</comment>
<dbReference type="EMBL" id="DPBP01000020">
    <property type="protein sequence ID" value="HCE17086.1"/>
    <property type="molecule type" value="Genomic_DNA"/>
</dbReference>
<evidence type="ECO:0000256" key="3">
    <source>
        <dbReference type="ARBA" id="ARBA00022729"/>
    </source>
</evidence>
<keyword evidence="2" id="KW-0812">Transmembrane</keyword>
<dbReference type="InterPro" id="IPR028994">
    <property type="entry name" value="Integrin_alpha_N"/>
</dbReference>
<dbReference type="InterPro" id="IPR045232">
    <property type="entry name" value="FAM234"/>
</dbReference>
<evidence type="ECO:0000256" key="4">
    <source>
        <dbReference type="ARBA" id="ARBA00022989"/>
    </source>
</evidence>
<dbReference type="PANTHER" id="PTHR21419:SF23">
    <property type="entry name" value="PROTEIN DEFECTIVE IN EXINE FORMATION 1"/>
    <property type="match status" value="1"/>
</dbReference>
<evidence type="ECO:0000313" key="7">
    <source>
        <dbReference type="EMBL" id="HCE17086.1"/>
    </source>
</evidence>
<feature type="signal peptide" evidence="6">
    <location>
        <begin position="1"/>
        <end position="25"/>
    </location>
</feature>
<comment type="caution">
    <text evidence="7">The sequence shown here is derived from an EMBL/GenBank/DDBJ whole genome shotgun (WGS) entry which is preliminary data.</text>
</comment>
<organism evidence="7 8">
    <name type="scientific">Anaerolinea thermolimosa</name>
    <dbReference type="NCBI Taxonomy" id="229919"/>
    <lineage>
        <taxon>Bacteria</taxon>
        <taxon>Bacillati</taxon>
        <taxon>Chloroflexota</taxon>
        <taxon>Anaerolineae</taxon>
        <taxon>Anaerolineales</taxon>
        <taxon>Anaerolineaceae</taxon>
        <taxon>Anaerolinea</taxon>
    </lineage>
</organism>
<evidence type="ECO:0000256" key="6">
    <source>
        <dbReference type="SAM" id="SignalP"/>
    </source>
</evidence>
<dbReference type="SUPFAM" id="SSF69318">
    <property type="entry name" value="Integrin alpha N-terminal domain"/>
    <property type="match status" value="1"/>
</dbReference>
<dbReference type="Pfam" id="PF13517">
    <property type="entry name" value="FG-GAP_3"/>
    <property type="match status" value="1"/>
</dbReference>
<evidence type="ECO:0000256" key="5">
    <source>
        <dbReference type="ARBA" id="ARBA00023136"/>
    </source>
</evidence>
<proteinExistence type="predicted"/>